<name>A0ACC3TRZ9_9ASCO</name>
<comment type="caution">
    <text evidence="1">The sequence shown here is derived from an EMBL/GenBank/DDBJ whole genome shotgun (WGS) entry which is preliminary data.</text>
</comment>
<gene>
    <name evidence="1" type="ORF">V1517DRAFT_289138</name>
</gene>
<evidence type="ECO:0000313" key="1">
    <source>
        <dbReference type="EMBL" id="KAK9323541.1"/>
    </source>
</evidence>
<dbReference type="Proteomes" id="UP001489719">
    <property type="component" value="Unassembled WGS sequence"/>
</dbReference>
<sequence>MTDDATKVDTLVTEAQTVGDAPAADAPETIQQNAAAAPQSPTDTSTSHDAPAVQKEDPATDSGKIAEQIAKKEESKPAGEESVPEESTTEAPVEESKSEQSTTEKAITEEAAVEPEGKEEAAAEPEPEERAGKKKSRAKSVSTPTKASYLPGAVVLAKLKGFPPWPAMVILADAFLPPHILKLKPKASTGTPGSARIKRKGLSVEEDDASLPTSFPVRFFNDDNYMWASRSDLKPLSREQAQKYIDAVSSKPSKKDKSLVAAYKIAIDPPTLEEFAKGSSVHASEEEQEEDVEMEEAEEEVPEKKSKKRKSSAKYDDEEVETSTPATKRKKMEPKANGFAKKANGDAKEKKTPKKTPSSGKKKSAVALRESLEERTKQVLYVRHKLQKAFLTRDKPPAEDEMETMDKFFTKLENFQGLEISIIRNTKINKVLKAIHKLTEIPLEEKFKFKERSRKMLEVWNHMFEGISSPAPAEASPAPVAVPSAAEALAEASVEKPAEQPAEITVGPDGDE</sequence>
<proteinExistence type="predicted"/>
<dbReference type="EMBL" id="MU970060">
    <property type="protein sequence ID" value="KAK9323541.1"/>
    <property type="molecule type" value="Genomic_DNA"/>
</dbReference>
<organism evidence="1 2">
    <name type="scientific">Lipomyces orientalis</name>
    <dbReference type="NCBI Taxonomy" id="1233043"/>
    <lineage>
        <taxon>Eukaryota</taxon>
        <taxon>Fungi</taxon>
        <taxon>Dikarya</taxon>
        <taxon>Ascomycota</taxon>
        <taxon>Saccharomycotina</taxon>
        <taxon>Lipomycetes</taxon>
        <taxon>Lipomycetales</taxon>
        <taxon>Lipomycetaceae</taxon>
        <taxon>Lipomyces</taxon>
    </lineage>
</organism>
<accession>A0ACC3TRZ9</accession>
<evidence type="ECO:0000313" key="2">
    <source>
        <dbReference type="Proteomes" id="UP001489719"/>
    </source>
</evidence>
<reference evidence="2" key="1">
    <citation type="journal article" date="2024" name="Front. Bioeng. Biotechnol.">
        <title>Genome-scale model development and genomic sequencing of the oleaginous clade Lipomyces.</title>
        <authorList>
            <person name="Czajka J.J."/>
            <person name="Han Y."/>
            <person name="Kim J."/>
            <person name="Mondo S.J."/>
            <person name="Hofstad B.A."/>
            <person name="Robles A."/>
            <person name="Haridas S."/>
            <person name="Riley R."/>
            <person name="LaButti K."/>
            <person name="Pangilinan J."/>
            <person name="Andreopoulos W."/>
            <person name="Lipzen A."/>
            <person name="Yan J."/>
            <person name="Wang M."/>
            <person name="Ng V."/>
            <person name="Grigoriev I.V."/>
            <person name="Spatafora J.W."/>
            <person name="Magnuson J.K."/>
            <person name="Baker S.E."/>
            <person name="Pomraning K.R."/>
        </authorList>
    </citation>
    <scope>NUCLEOTIDE SEQUENCE [LARGE SCALE GENOMIC DNA]</scope>
    <source>
        <strain evidence="2">CBS 10300</strain>
    </source>
</reference>
<protein>
    <submittedName>
        <fullName evidence="1">Uncharacterized protein</fullName>
    </submittedName>
</protein>
<keyword evidence="2" id="KW-1185">Reference proteome</keyword>